<dbReference type="InterPro" id="IPR028098">
    <property type="entry name" value="Glyco_trans_4-like_N"/>
</dbReference>
<accession>A0A6B1DQ31</accession>
<feature type="domain" description="Glycosyltransferase subfamily 4-like N-terminal" evidence="2">
    <location>
        <begin position="16"/>
        <end position="166"/>
    </location>
</feature>
<keyword evidence="3" id="KW-0808">Transferase</keyword>
<dbReference type="PANTHER" id="PTHR45947:SF3">
    <property type="entry name" value="SULFOQUINOVOSYL TRANSFERASE SQD2"/>
    <property type="match status" value="1"/>
</dbReference>
<dbReference type="EMBL" id="VXPY01000014">
    <property type="protein sequence ID" value="MYD89241.1"/>
    <property type="molecule type" value="Genomic_DNA"/>
</dbReference>
<evidence type="ECO:0000259" key="2">
    <source>
        <dbReference type="Pfam" id="PF13439"/>
    </source>
</evidence>
<reference evidence="3" key="1">
    <citation type="submission" date="2019-09" db="EMBL/GenBank/DDBJ databases">
        <title>Characterisation of the sponge microbiome using genome-centric metagenomics.</title>
        <authorList>
            <person name="Engelberts J.P."/>
            <person name="Robbins S.J."/>
            <person name="De Goeij J.M."/>
            <person name="Aranda M."/>
            <person name="Bell S.C."/>
            <person name="Webster N.S."/>
        </authorList>
    </citation>
    <scope>NUCLEOTIDE SEQUENCE</scope>
    <source>
        <strain evidence="3">SB0662_bin_9</strain>
    </source>
</reference>
<dbReference type="SUPFAM" id="SSF53756">
    <property type="entry name" value="UDP-Glycosyltransferase/glycogen phosphorylase"/>
    <property type="match status" value="1"/>
</dbReference>
<name>A0A6B1DQ31_9CHLR</name>
<protein>
    <submittedName>
        <fullName evidence="3">Glycosyltransferase family 4 protein</fullName>
    </submittedName>
</protein>
<dbReference type="AlphaFoldDB" id="A0A6B1DQ31"/>
<dbReference type="PANTHER" id="PTHR45947">
    <property type="entry name" value="SULFOQUINOVOSYL TRANSFERASE SQD2"/>
    <property type="match status" value="1"/>
</dbReference>
<dbReference type="Pfam" id="PF13439">
    <property type="entry name" value="Glyco_transf_4"/>
    <property type="match status" value="1"/>
</dbReference>
<sequence>MTHILMVTGEYPPMTGGVGDYTRLLARALIREGHRVRIAAATGTPAADRGAADEPEVLTLPRRWARGHKLAIARMAQAEPDSWIHVQYQTAAYRMNPEVNRSPAAWAARGLRVAWTYHDLLPPYLFPLAGNALRQRVTLAPGRASRIVVSTNREDADRLAQAGIRAEVSPVGSNIPIAPLKPRERADLRGSWQARPGEPVIGCFGLAGRTKGLQTLVEAARLLKSRGTDLRIVIIGGTPGTSDRSNAAFLQSLQNAIRTAGLEDRVHWTGALSDREVSRALSTCDLMVQPYTEGASTRHGSLMACLDHGCATITSTPLSDDWLAPGVPTVPPLDFLALASRIACLAASPEKRAAAAAAARTSAADRSWERIANQHAALYAAA</sequence>
<comment type="caution">
    <text evidence="3">The sequence shown here is derived from an EMBL/GenBank/DDBJ whole genome shotgun (WGS) entry which is preliminary data.</text>
</comment>
<evidence type="ECO:0000313" key="3">
    <source>
        <dbReference type="EMBL" id="MYD89241.1"/>
    </source>
</evidence>
<evidence type="ECO:0000259" key="1">
    <source>
        <dbReference type="Pfam" id="PF00534"/>
    </source>
</evidence>
<feature type="domain" description="Glycosyl transferase family 1" evidence="1">
    <location>
        <begin position="187"/>
        <end position="297"/>
    </location>
</feature>
<gene>
    <name evidence="3" type="ORF">F4Y08_02715</name>
</gene>
<dbReference type="InterPro" id="IPR050194">
    <property type="entry name" value="Glycosyltransferase_grp1"/>
</dbReference>
<dbReference type="Gene3D" id="3.40.50.2000">
    <property type="entry name" value="Glycogen Phosphorylase B"/>
    <property type="match status" value="2"/>
</dbReference>
<dbReference type="Pfam" id="PF00534">
    <property type="entry name" value="Glycos_transf_1"/>
    <property type="match status" value="1"/>
</dbReference>
<dbReference type="GO" id="GO:0016758">
    <property type="term" value="F:hexosyltransferase activity"/>
    <property type="evidence" value="ECO:0007669"/>
    <property type="project" value="TreeGrafter"/>
</dbReference>
<dbReference type="InterPro" id="IPR001296">
    <property type="entry name" value="Glyco_trans_1"/>
</dbReference>
<dbReference type="CDD" id="cd03801">
    <property type="entry name" value="GT4_PimA-like"/>
    <property type="match status" value="1"/>
</dbReference>
<organism evidence="3">
    <name type="scientific">Caldilineaceae bacterium SB0662_bin_9</name>
    <dbReference type="NCBI Taxonomy" id="2605258"/>
    <lineage>
        <taxon>Bacteria</taxon>
        <taxon>Bacillati</taxon>
        <taxon>Chloroflexota</taxon>
        <taxon>Caldilineae</taxon>
        <taxon>Caldilineales</taxon>
        <taxon>Caldilineaceae</taxon>
    </lineage>
</organism>
<proteinExistence type="predicted"/>